<evidence type="ECO:0000256" key="1">
    <source>
        <dbReference type="ARBA" id="ARBA00022598"/>
    </source>
</evidence>
<evidence type="ECO:0000313" key="9">
    <source>
        <dbReference type="Proteomes" id="UP000681720"/>
    </source>
</evidence>
<dbReference type="Proteomes" id="UP000681967">
    <property type="component" value="Unassembled WGS sequence"/>
</dbReference>
<dbReference type="GO" id="GO:0005783">
    <property type="term" value="C:endoplasmic reticulum"/>
    <property type="evidence" value="ECO:0007669"/>
    <property type="project" value="TreeGrafter"/>
</dbReference>
<reference evidence="7" key="1">
    <citation type="submission" date="2021-02" db="EMBL/GenBank/DDBJ databases">
        <authorList>
            <person name="Nowell W R."/>
        </authorList>
    </citation>
    <scope>NUCLEOTIDE SEQUENCE</scope>
</reference>
<comment type="caution">
    <text evidence="7">The sequence shown here is derived from an EMBL/GenBank/DDBJ whole genome shotgun (WGS) entry which is preliminary data.</text>
</comment>
<keyword evidence="2" id="KW-0547">Nucleotide-binding</keyword>
<feature type="domain" description="AMP-dependent synthetase/ligase" evidence="6">
    <location>
        <begin position="2"/>
        <end position="104"/>
    </location>
</feature>
<keyword evidence="4" id="KW-0067">ATP-binding</keyword>
<dbReference type="InterPro" id="IPR020845">
    <property type="entry name" value="AMP-binding_CS"/>
</dbReference>
<dbReference type="AlphaFoldDB" id="A0A8S2RXU6"/>
<keyword evidence="1" id="KW-0436">Ligase</keyword>
<dbReference type="GO" id="GO:0016020">
    <property type="term" value="C:membrane"/>
    <property type="evidence" value="ECO:0007669"/>
    <property type="project" value="TreeGrafter"/>
</dbReference>
<evidence type="ECO:0000256" key="4">
    <source>
        <dbReference type="ARBA" id="ARBA00022840"/>
    </source>
</evidence>
<dbReference type="PROSITE" id="PS00455">
    <property type="entry name" value="AMP_BINDING"/>
    <property type="match status" value="1"/>
</dbReference>
<dbReference type="GO" id="GO:0004467">
    <property type="term" value="F:long-chain fatty acid-CoA ligase activity"/>
    <property type="evidence" value="ECO:0007669"/>
    <property type="project" value="UniProtKB-EC"/>
</dbReference>
<dbReference type="Pfam" id="PF00501">
    <property type="entry name" value="AMP-binding"/>
    <property type="match status" value="1"/>
</dbReference>
<proteinExistence type="predicted"/>
<accession>A0A8S2RXU6</accession>
<dbReference type="EMBL" id="CAJOBJ010016907">
    <property type="protein sequence ID" value="CAF4189875.1"/>
    <property type="molecule type" value="Genomic_DNA"/>
</dbReference>
<gene>
    <name evidence="8" type="ORF">BYL167_LOCUS77557</name>
    <name evidence="7" type="ORF">GIL414_LOCUS21160</name>
</gene>
<keyword evidence="3" id="KW-0276">Fatty acid metabolism</keyword>
<organism evidence="7 9">
    <name type="scientific">Rotaria magnacalcarata</name>
    <dbReference type="NCBI Taxonomy" id="392030"/>
    <lineage>
        <taxon>Eukaryota</taxon>
        <taxon>Metazoa</taxon>
        <taxon>Spiralia</taxon>
        <taxon>Gnathifera</taxon>
        <taxon>Rotifera</taxon>
        <taxon>Eurotatoria</taxon>
        <taxon>Bdelloidea</taxon>
        <taxon>Philodinida</taxon>
        <taxon>Philodinidae</taxon>
        <taxon>Rotaria</taxon>
    </lineage>
</organism>
<feature type="non-terminal residue" evidence="7">
    <location>
        <position position="1"/>
    </location>
</feature>
<evidence type="ECO:0000259" key="6">
    <source>
        <dbReference type="Pfam" id="PF00501"/>
    </source>
</evidence>
<dbReference type="PANTHER" id="PTHR43272">
    <property type="entry name" value="LONG-CHAIN-FATTY-ACID--COA LIGASE"/>
    <property type="match status" value="1"/>
</dbReference>
<evidence type="ECO:0000256" key="5">
    <source>
        <dbReference type="ARBA" id="ARBA00026121"/>
    </source>
</evidence>
<evidence type="ECO:0000313" key="7">
    <source>
        <dbReference type="EMBL" id="CAF4189875.1"/>
    </source>
</evidence>
<dbReference type="EC" id="6.2.1.3" evidence="5"/>
<dbReference type="PANTHER" id="PTHR43272:SF33">
    <property type="entry name" value="AMP-BINDING DOMAIN-CONTAINING PROTEIN-RELATED"/>
    <property type="match status" value="1"/>
</dbReference>
<dbReference type="InterPro" id="IPR042099">
    <property type="entry name" value="ANL_N_sf"/>
</dbReference>
<evidence type="ECO:0000256" key="2">
    <source>
        <dbReference type="ARBA" id="ARBA00022741"/>
    </source>
</evidence>
<dbReference type="Proteomes" id="UP000681720">
    <property type="component" value="Unassembled WGS sequence"/>
</dbReference>
<evidence type="ECO:0000256" key="3">
    <source>
        <dbReference type="ARBA" id="ARBA00022832"/>
    </source>
</evidence>
<sequence length="115" mass="13061">SLGRDGVKFIITQSAVQLIFADDLTRIKNLIEWKDETIALQTIVSFVEPTEELVRLAEEKQLKILTLDQLREIGRNNPVEVVPPKPDDTAVIMYTSGSTGEPKGRKIYYIRFLSQ</sequence>
<name>A0A8S2RXU6_9BILA</name>
<protein>
    <recommendedName>
        <fullName evidence="5">long-chain-fatty-acid--CoA ligase</fullName>
        <ecNumber evidence="5">6.2.1.3</ecNumber>
    </recommendedName>
</protein>
<dbReference type="SUPFAM" id="SSF56801">
    <property type="entry name" value="Acetyl-CoA synthetase-like"/>
    <property type="match status" value="1"/>
</dbReference>
<dbReference type="GO" id="GO:0005524">
    <property type="term" value="F:ATP binding"/>
    <property type="evidence" value="ECO:0007669"/>
    <property type="project" value="UniProtKB-KW"/>
</dbReference>
<keyword evidence="3" id="KW-0443">Lipid metabolism</keyword>
<evidence type="ECO:0000313" key="8">
    <source>
        <dbReference type="EMBL" id="CAF5172359.1"/>
    </source>
</evidence>
<dbReference type="EMBL" id="CAJOBH010282829">
    <property type="protein sequence ID" value="CAF5172359.1"/>
    <property type="molecule type" value="Genomic_DNA"/>
</dbReference>
<dbReference type="Gene3D" id="3.40.50.12780">
    <property type="entry name" value="N-terminal domain of ligase-like"/>
    <property type="match status" value="1"/>
</dbReference>
<dbReference type="InterPro" id="IPR000873">
    <property type="entry name" value="AMP-dep_synth/lig_dom"/>
</dbReference>